<evidence type="ECO:0000313" key="2">
    <source>
        <dbReference type="EMBL" id="SHN20620.1"/>
    </source>
</evidence>
<accession>A0A1M7PTF1</accession>
<evidence type="ECO:0000256" key="1">
    <source>
        <dbReference type="SAM" id="Phobius"/>
    </source>
</evidence>
<keyword evidence="1" id="KW-1133">Transmembrane helix</keyword>
<sequence length="212" mass="23831">MALEFERAPAGSECTREKVLYPKNYSDHQPAKYRLKVGTGSSSNVIRCVACSYPAEREAMQTVDRLDDGHELVQLAAEMERLRRSPGQRLWPWALLAVGGGGALLLTWWLVAGVVGLVALLAFAFFVPVPCRSTVEDDPEPCKEWARGFLRACPDRRHARRQRELLREAWRGQDRPRLIWEDRMTRGAIVGAWASLALIAFASGCYLSTVLF</sequence>
<protein>
    <submittedName>
        <fullName evidence="2">Uncharacterized protein</fullName>
    </submittedName>
</protein>
<dbReference type="RefSeq" id="WP_073256918.1">
    <property type="nucleotide sequence ID" value="NZ_FRCS01000003.1"/>
</dbReference>
<proteinExistence type="predicted"/>
<gene>
    <name evidence="2" type="ORF">SAMN05443668_103656</name>
</gene>
<evidence type="ECO:0000313" key="3">
    <source>
        <dbReference type="Proteomes" id="UP000184440"/>
    </source>
</evidence>
<dbReference type="EMBL" id="FRCS01000003">
    <property type="protein sequence ID" value="SHN20620.1"/>
    <property type="molecule type" value="Genomic_DNA"/>
</dbReference>
<keyword evidence="3" id="KW-1185">Reference proteome</keyword>
<name>A0A1M7PTF1_9ACTN</name>
<keyword evidence="1" id="KW-0472">Membrane</keyword>
<dbReference type="AlphaFoldDB" id="A0A1M7PTF1"/>
<reference evidence="2 3" key="1">
    <citation type="submission" date="2016-11" db="EMBL/GenBank/DDBJ databases">
        <authorList>
            <person name="Jaros S."/>
            <person name="Januszkiewicz K."/>
            <person name="Wedrychowicz H."/>
        </authorList>
    </citation>
    <scope>NUCLEOTIDE SEQUENCE [LARGE SCALE GENOMIC DNA]</scope>
    <source>
        <strain evidence="2 3">DSM 46144</strain>
    </source>
</reference>
<feature type="transmembrane region" description="Helical" evidence="1">
    <location>
        <begin position="187"/>
        <end position="209"/>
    </location>
</feature>
<dbReference type="Proteomes" id="UP000184440">
    <property type="component" value="Unassembled WGS sequence"/>
</dbReference>
<keyword evidence="1" id="KW-0812">Transmembrane</keyword>
<organism evidence="2 3">
    <name type="scientific">Cryptosporangium aurantiacum</name>
    <dbReference type="NCBI Taxonomy" id="134849"/>
    <lineage>
        <taxon>Bacteria</taxon>
        <taxon>Bacillati</taxon>
        <taxon>Actinomycetota</taxon>
        <taxon>Actinomycetes</taxon>
        <taxon>Cryptosporangiales</taxon>
        <taxon>Cryptosporangiaceae</taxon>
        <taxon>Cryptosporangium</taxon>
    </lineage>
</organism>
<dbReference type="STRING" id="134849.SAMN05443668_103656"/>